<dbReference type="PROSITE" id="PS51257">
    <property type="entry name" value="PROKAR_LIPOPROTEIN"/>
    <property type="match status" value="1"/>
</dbReference>
<sequence length="185" mass="20128">MKFKGYVAALPALLLTGCAMLPGQPTDYDRFCNVSGIASHGETYRVSDSQDFWLTPNGRYLSQAEYSSPADTLQKLTGVVSGEDPDQVRKNAVRVRVFRVESENSHKGACLPVRAVVENDIHNSIHHDAQLFSVNSHSVLDTAAQSTFIETGEVVSMVVGPLRVMVATSLALFTGAFARPLFLLL</sequence>
<feature type="signal peptide" evidence="1">
    <location>
        <begin position="1"/>
        <end position="21"/>
    </location>
</feature>
<dbReference type="RefSeq" id="WP_024266330.1">
    <property type="nucleotide sequence ID" value="NZ_CP032888.1"/>
</dbReference>
<keyword evidence="2" id="KW-0614">Plasmid</keyword>
<reference evidence="2" key="1">
    <citation type="submission" date="2018-02" db="EMBL/GenBank/DDBJ databases">
        <authorList>
            <person name="Cohen D.B."/>
            <person name="Kent A.D."/>
        </authorList>
    </citation>
    <scope>NUCLEOTIDE SEQUENCE</scope>
    <source>
        <strain evidence="2">666</strain>
    </source>
</reference>
<geneLocation type="plasmid" evidence="2">
    <name>RCS51_p</name>
</geneLocation>
<accession>A0A2P9E6Z2</accession>
<keyword evidence="1" id="KW-0732">Signal</keyword>
<gene>
    <name evidence="2" type="ORF">RCS51_P0177</name>
</gene>
<protein>
    <recommendedName>
        <fullName evidence="3">Lipoprotein</fullName>
    </recommendedName>
</protein>
<evidence type="ECO:0000256" key="1">
    <source>
        <dbReference type="SAM" id="SignalP"/>
    </source>
</evidence>
<dbReference type="EMBL" id="LT985252">
    <property type="protein sequence ID" value="SPD99159.1"/>
    <property type="molecule type" value="Genomic_DNA"/>
</dbReference>
<proteinExistence type="predicted"/>
<evidence type="ECO:0000313" key="2">
    <source>
        <dbReference type="EMBL" id="SPD99159.1"/>
    </source>
</evidence>
<name>A0A2P9E6Z2_ECOLX</name>
<feature type="chain" id="PRO_5015131453" description="Lipoprotein" evidence="1">
    <location>
        <begin position="22"/>
        <end position="185"/>
    </location>
</feature>
<dbReference type="AlphaFoldDB" id="A0A2P9E6Z2"/>
<evidence type="ECO:0008006" key="3">
    <source>
        <dbReference type="Google" id="ProtNLM"/>
    </source>
</evidence>
<organism evidence="2">
    <name type="scientific">Escherichia coli</name>
    <dbReference type="NCBI Taxonomy" id="562"/>
    <lineage>
        <taxon>Bacteria</taxon>
        <taxon>Pseudomonadati</taxon>
        <taxon>Pseudomonadota</taxon>
        <taxon>Gammaproteobacteria</taxon>
        <taxon>Enterobacterales</taxon>
        <taxon>Enterobacteriaceae</taxon>
        <taxon>Escherichia</taxon>
    </lineage>
</organism>